<dbReference type="Gene3D" id="3.40.50.261">
    <property type="entry name" value="Succinyl-CoA synthetase domains"/>
    <property type="match status" value="1"/>
</dbReference>
<protein>
    <submittedName>
        <fullName evidence="1">Uncharacterized protein</fullName>
    </submittedName>
</protein>
<organism evidence="1">
    <name type="scientific">marine metagenome</name>
    <dbReference type="NCBI Taxonomy" id="408172"/>
    <lineage>
        <taxon>unclassified sequences</taxon>
        <taxon>metagenomes</taxon>
        <taxon>ecological metagenomes</taxon>
    </lineage>
</organism>
<name>A0A382JCX8_9ZZZZ</name>
<proteinExistence type="predicted"/>
<dbReference type="InterPro" id="IPR016102">
    <property type="entry name" value="Succinyl-CoA_synth-like"/>
</dbReference>
<dbReference type="AlphaFoldDB" id="A0A382JCX8"/>
<feature type="non-terminal residue" evidence="1">
    <location>
        <position position="1"/>
    </location>
</feature>
<gene>
    <name evidence="1" type="ORF">METZ01_LOCUS262854</name>
</gene>
<reference evidence="1" key="1">
    <citation type="submission" date="2018-05" db="EMBL/GenBank/DDBJ databases">
        <authorList>
            <person name="Lanie J.A."/>
            <person name="Ng W.-L."/>
            <person name="Kazmierczak K.M."/>
            <person name="Andrzejewski T.M."/>
            <person name="Davidsen T.M."/>
            <person name="Wayne K.J."/>
            <person name="Tettelin H."/>
            <person name="Glass J.I."/>
            <person name="Rusch D."/>
            <person name="Podicherti R."/>
            <person name="Tsui H.-C.T."/>
            <person name="Winkler M.E."/>
        </authorList>
    </citation>
    <scope>NUCLEOTIDE SEQUENCE</scope>
</reference>
<accession>A0A382JCX8</accession>
<evidence type="ECO:0000313" key="1">
    <source>
        <dbReference type="EMBL" id="SVC10000.1"/>
    </source>
</evidence>
<sequence length="74" mass="8438">RILDHTADIANDLGKPVALVIADVPPETEQQLQAMLELRHRCIEGGFATFPSMSRASRAVRRLVDYYRWISEIE</sequence>
<dbReference type="EMBL" id="UINC01073533">
    <property type="protein sequence ID" value="SVC10000.1"/>
    <property type="molecule type" value="Genomic_DNA"/>
</dbReference>